<keyword evidence="3" id="KW-1185">Reference proteome</keyword>
<protein>
    <submittedName>
        <fullName evidence="2">Uncharacterized protein</fullName>
    </submittedName>
</protein>
<reference evidence="2" key="1">
    <citation type="submission" date="2020-05" db="EMBL/GenBank/DDBJ databases">
        <title>WGS assembly of Panicum virgatum.</title>
        <authorList>
            <person name="Lovell J.T."/>
            <person name="Jenkins J."/>
            <person name="Shu S."/>
            <person name="Juenger T.E."/>
            <person name="Schmutz J."/>
        </authorList>
    </citation>
    <scope>NUCLEOTIDE SEQUENCE</scope>
    <source>
        <strain evidence="2">AP13</strain>
    </source>
</reference>
<dbReference type="Proteomes" id="UP000823388">
    <property type="component" value="Chromosome 5K"/>
</dbReference>
<evidence type="ECO:0000313" key="3">
    <source>
        <dbReference type="Proteomes" id="UP000823388"/>
    </source>
</evidence>
<dbReference type="AlphaFoldDB" id="A0A8T0SK06"/>
<sequence>MVSLPPTATSISPNLRCILSLCVLAAHLSRPRRRRIGLFPLYHLAVSLPPLLSSPHGTRREARRGAARVAQAEMLASAGGTWRSGRRTARGTGCTHQQRGGTGSARRTSQQCGRRGCVRPAWDAARRRCSRPGAGLLAVHRDGRARTGPPLPAQS</sequence>
<accession>A0A8T0SK06</accession>
<feature type="region of interest" description="Disordered" evidence="1">
    <location>
        <begin position="75"/>
        <end position="109"/>
    </location>
</feature>
<evidence type="ECO:0000256" key="1">
    <source>
        <dbReference type="SAM" id="MobiDB-lite"/>
    </source>
</evidence>
<feature type="compositionally biased region" description="Polar residues" evidence="1">
    <location>
        <begin position="94"/>
        <end position="109"/>
    </location>
</feature>
<comment type="caution">
    <text evidence="2">The sequence shown here is derived from an EMBL/GenBank/DDBJ whole genome shotgun (WGS) entry which is preliminary data.</text>
</comment>
<evidence type="ECO:0000313" key="2">
    <source>
        <dbReference type="EMBL" id="KAG2597624.1"/>
    </source>
</evidence>
<organism evidence="2 3">
    <name type="scientific">Panicum virgatum</name>
    <name type="common">Blackwell switchgrass</name>
    <dbReference type="NCBI Taxonomy" id="38727"/>
    <lineage>
        <taxon>Eukaryota</taxon>
        <taxon>Viridiplantae</taxon>
        <taxon>Streptophyta</taxon>
        <taxon>Embryophyta</taxon>
        <taxon>Tracheophyta</taxon>
        <taxon>Spermatophyta</taxon>
        <taxon>Magnoliopsida</taxon>
        <taxon>Liliopsida</taxon>
        <taxon>Poales</taxon>
        <taxon>Poaceae</taxon>
        <taxon>PACMAD clade</taxon>
        <taxon>Panicoideae</taxon>
        <taxon>Panicodae</taxon>
        <taxon>Paniceae</taxon>
        <taxon>Panicinae</taxon>
        <taxon>Panicum</taxon>
        <taxon>Panicum sect. Hiantes</taxon>
    </lineage>
</organism>
<gene>
    <name evidence="2" type="ORF">PVAP13_5KG238800</name>
</gene>
<name>A0A8T0SK06_PANVG</name>
<proteinExistence type="predicted"/>
<dbReference type="EMBL" id="CM029045">
    <property type="protein sequence ID" value="KAG2597624.1"/>
    <property type="molecule type" value="Genomic_DNA"/>
</dbReference>